<feature type="transmembrane region" description="Helical" evidence="6">
    <location>
        <begin position="82"/>
        <end position="101"/>
    </location>
</feature>
<accession>A0ABM1B5E2</accession>
<dbReference type="NCBIfam" id="TIGR00879">
    <property type="entry name" value="SP"/>
    <property type="match status" value="1"/>
</dbReference>
<dbReference type="Gene3D" id="1.20.1250.20">
    <property type="entry name" value="MFS general substrate transporter like domains"/>
    <property type="match status" value="1"/>
</dbReference>
<feature type="transmembrane region" description="Helical" evidence="6">
    <location>
        <begin position="168"/>
        <end position="191"/>
    </location>
</feature>
<protein>
    <submittedName>
        <fullName evidence="9">Facilitated trehalose transporter Tret1-like</fullName>
    </submittedName>
</protein>
<dbReference type="PROSITE" id="PS00217">
    <property type="entry name" value="SUGAR_TRANSPORT_2"/>
    <property type="match status" value="1"/>
</dbReference>
<evidence type="ECO:0000256" key="5">
    <source>
        <dbReference type="RuleBase" id="RU003346"/>
    </source>
</evidence>
<feature type="transmembrane region" description="Helical" evidence="6">
    <location>
        <begin position="141"/>
        <end position="159"/>
    </location>
</feature>
<dbReference type="PROSITE" id="PS50850">
    <property type="entry name" value="MFS"/>
    <property type="match status" value="1"/>
</dbReference>
<dbReference type="InterPro" id="IPR044775">
    <property type="entry name" value="MFS_ERD6/Tret1-like"/>
</dbReference>
<keyword evidence="4 6" id="KW-0472">Membrane</keyword>
<name>A0ABM1B5E2_LIMPO</name>
<evidence type="ECO:0000313" key="8">
    <source>
        <dbReference type="Proteomes" id="UP000694941"/>
    </source>
</evidence>
<feature type="transmembrane region" description="Helical" evidence="6">
    <location>
        <begin position="384"/>
        <end position="402"/>
    </location>
</feature>
<dbReference type="InterPro" id="IPR005829">
    <property type="entry name" value="Sugar_transporter_CS"/>
</dbReference>
<organism evidence="8 9">
    <name type="scientific">Limulus polyphemus</name>
    <name type="common">Atlantic horseshoe crab</name>
    <dbReference type="NCBI Taxonomy" id="6850"/>
    <lineage>
        <taxon>Eukaryota</taxon>
        <taxon>Metazoa</taxon>
        <taxon>Ecdysozoa</taxon>
        <taxon>Arthropoda</taxon>
        <taxon>Chelicerata</taxon>
        <taxon>Merostomata</taxon>
        <taxon>Xiphosura</taxon>
        <taxon>Limulidae</taxon>
        <taxon>Limulus</taxon>
    </lineage>
</organism>
<dbReference type="InterPro" id="IPR003663">
    <property type="entry name" value="Sugar/inositol_transpt"/>
</dbReference>
<comment type="similarity">
    <text evidence="5">Belongs to the major facilitator superfamily. Sugar transporter (TC 2.A.1.1) family.</text>
</comment>
<feature type="domain" description="Major facilitator superfamily (MFS) profile" evidence="7">
    <location>
        <begin position="40"/>
        <end position="469"/>
    </location>
</feature>
<sequence length="490" mass="54360">MDNNSHTPLLAYSVEPVVLDEQIVQGEVNRTLFSKYKVKKLYIAALASWIGSMAQGTALGFSSPVIPKLENGTDISLTKEDLSWFASLLPIGALVSGFVGGTSAQIFGRKGTLLITSVCFLVGWLLITYASSVAMLMTGRFVTGFSCGLMSLCSPLYVIEISTPDVRGFLGTCIQVSLTIGDLITVAVGMIISWRWLAFFCTLFPTILLFLCLFLPESPRWLLAKKRSIDALEALKFLHHDTVTVQKELEVIEHNLRIRPRMNMTFRDLCQAAVVKPLFLSLALVLFQQFCGMTSIGFYSVSIFQSASTVIGGYQSAVIMSFVGVISTAIASLVMDRLGRKTLLISSGSLMSVTLCFLGIFFYFNTKIDSSFSQSYGWLPLTTLIFYTVAFSFGYGPIPALMASELLPFRARGLVDGFLTCFGWTCSFLVTKLFQNMIDLMQEYGVFWFYSIVCFCSCIFVKTVLPETKCRSLEDIEDTFDKYEPLTNCE</sequence>
<dbReference type="SUPFAM" id="SSF103473">
    <property type="entry name" value="MFS general substrate transporter"/>
    <property type="match status" value="1"/>
</dbReference>
<keyword evidence="3 6" id="KW-1133">Transmembrane helix</keyword>
<dbReference type="PROSITE" id="PS00216">
    <property type="entry name" value="SUGAR_TRANSPORT_1"/>
    <property type="match status" value="1"/>
</dbReference>
<feature type="transmembrane region" description="Helical" evidence="6">
    <location>
        <begin position="446"/>
        <end position="465"/>
    </location>
</feature>
<keyword evidence="5" id="KW-0813">Transport</keyword>
<evidence type="ECO:0000259" key="7">
    <source>
        <dbReference type="PROSITE" id="PS50850"/>
    </source>
</evidence>
<dbReference type="InterPro" id="IPR005828">
    <property type="entry name" value="MFS_sugar_transport-like"/>
</dbReference>
<proteinExistence type="inferred from homology"/>
<reference evidence="9" key="1">
    <citation type="submission" date="2025-08" db="UniProtKB">
        <authorList>
            <consortium name="RefSeq"/>
        </authorList>
    </citation>
    <scope>IDENTIFICATION</scope>
    <source>
        <tissue evidence="9">Muscle</tissue>
    </source>
</reference>
<feature type="transmembrane region" description="Helical" evidence="6">
    <location>
        <begin position="342"/>
        <end position="364"/>
    </location>
</feature>
<comment type="subcellular location">
    <subcellularLocation>
        <location evidence="1">Membrane</location>
        <topology evidence="1">Multi-pass membrane protein</topology>
    </subcellularLocation>
</comment>
<dbReference type="CDD" id="cd17358">
    <property type="entry name" value="MFS_GLUT6_8_Class3_like"/>
    <property type="match status" value="1"/>
</dbReference>
<dbReference type="PANTHER" id="PTHR48021:SF1">
    <property type="entry name" value="GH07001P-RELATED"/>
    <property type="match status" value="1"/>
</dbReference>
<dbReference type="Pfam" id="PF00083">
    <property type="entry name" value="Sugar_tr"/>
    <property type="match status" value="1"/>
</dbReference>
<dbReference type="Proteomes" id="UP000694941">
    <property type="component" value="Unplaced"/>
</dbReference>
<feature type="transmembrane region" description="Helical" evidence="6">
    <location>
        <begin position="313"/>
        <end position="335"/>
    </location>
</feature>
<evidence type="ECO:0000256" key="3">
    <source>
        <dbReference type="ARBA" id="ARBA00022989"/>
    </source>
</evidence>
<dbReference type="PANTHER" id="PTHR48021">
    <property type="match status" value="1"/>
</dbReference>
<evidence type="ECO:0000256" key="2">
    <source>
        <dbReference type="ARBA" id="ARBA00022692"/>
    </source>
</evidence>
<evidence type="ECO:0000256" key="6">
    <source>
        <dbReference type="SAM" id="Phobius"/>
    </source>
</evidence>
<dbReference type="GeneID" id="106460029"/>
<evidence type="ECO:0000256" key="1">
    <source>
        <dbReference type="ARBA" id="ARBA00004141"/>
    </source>
</evidence>
<evidence type="ECO:0000313" key="9">
    <source>
        <dbReference type="RefSeq" id="XP_013775167.1"/>
    </source>
</evidence>
<evidence type="ECO:0000256" key="4">
    <source>
        <dbReference type="ARBA" id="ARBA00023136"/>
    </source>
</evidence>
<feature type="transmembrane region" description="Helical" evidence="6">
    <location>
        <begin position="113"/>
        <end position="135"/>
    </location>
</feature>
<feature type="transmembrane region" description="Helical" evidence="6">
    <location>
        <begin position="41"/>
        <end position="62"/>
    </location>
</feature>
<feature type="transmembrane region" description="Helical" evidence="6">
    <location>
        <begin position="414"/>
        <end position="434"/>
    </location>
</feature>
<feature type="transmembrane region" description="Helical" evidence="6">
    <location>
        <begin position="278"/>
        <end position="301"/>
    </location>
</feature>
<keyword evidence="8" id="KW-1185">Reference proteome</keyword>
<gene>
    <name evidence="9" type="primary">LOC106460029</name>
</gene>
<feature type="transmembrane region" description="Helical" evidence="6">
    <location>
        <begin position="197"/>
        <end position="216"/>
    </location>
</feature>
<keyword evidence="2 6" id="KW-0812">Transmembrane</keyword>
<dbReference type="PRINTS" id="PR00171">
    <property type="entry name" value="SUGRTRNSPORT"/>
</dbReference>
<dbReference type="InterPro" id="IPR036259">
    <property type="entry name" value="MFS_trans_sf"/>
</dbReference>
<dbReference type="RefSeq" id="XP_013775167.1">
    <property type="nucleotide sequence ID" value="XM_013919713.2"/>
</dbReference>
<dbReference type="InterPro" id="IPR020846">
    <property type="entry name" value="MFS_dom"/>
</dbReference>
<dbReference type="InterPro" id="IPR050549">
    <property type="entry name" value="MFS_Trehalose_Transporter"/>
</dbReference>